<dbReference type="AlphaFoldDB" id="A0A162Q2H1"/>
<dbReference type="EMBL" id="LFIW01000165">
    <property type="protein sequence ID" value="KZL87937.1"/>
    <property type="molecule type" value="Genomic_DNA"/>
</dbReference>
<name>A0A162Q2H1_COLIC</name>
<organism evidence="1 2">
    <name type="scientific">Colletotrichum incanum</name>
    <name type="common">Soybean anthracnose fungus</name>
    <dbReference type="NCBI Taxonomy" id="1573173"/>
    <lineage>
        <taxon>Eukaryota</taxon>
        <taxon>Fungi</taxon>
        <taxon>Dikarya</taxon>
        <taxon>Ascomycota</taxon>
        <taxon>Pezizomycotina</taxon>
        <taxon>Sordariomycetes</taxon>
        <taxon>Hypocreomycetidae</taxon>
        <taxon>Glomerellales</taxon>
        <taxon>Glomerellaceae</taxon>
        <taxon>Colletotrichum</taxon>
        <taxon>Colletotrichum spaethianum species complex</taxon>
    </lineage>
</organism>
<dbReference type="Proteomes" id="UP000076584">
    <property type="component" value="Unassembled WGS sequence"/>
</dbReference>
<evidence type="ECO:0000313" key="1">
    <source>
        <dbReference type="EMBL" id="KZL87937.1"/>
    </source>
</evidence>
<comment type="caution">
    <text evidence="1">The sequence shown here is derived from an EMBL/GenBank/DDBJ whole genome shotgun (WGS) entry which is preliminary data.</text>
</comment>
<evidence type="ECO:0000313" key="2">
    <source>
        <dbReference type="Proteomes" id="UP000076584"/>
    </source>
</evidence>
<gene>
    <name evidence="1" type="ORF">CI238_05029</name>
</gene>
<accession>A0A162Q2H1</accession>
<protein>
    <submittedName>
        <fullName evidence="1">Lpxtg-domain-containing protein</fullName>
    </submittedName>
</protein>
<sequence length="190" mass="20297">MPTATFSGTTIINLGPLTAWAAPGSCATITPSPALALARVNGVPYFSMTCNSDGPVVNDCFPSASALNSIYHARKDTRERFNYHIYHAPADECPSGWATVAYGVRDETSSHSLSGIFADPTITITAKEFQRTGAVSTIVSTMSQVMPTFEPHQNLFMSAMEPSETVVMCCPTGYTVAAQGHCYSSIPRES</sequence>
<reference evidence="1 2" key="1">
    <citation type="submission" date="2015-06" db="EMBL/GenBank/DDBJ databases">
        <title>Survival trade-offs in plant roots during colonization by closely related pathogenic and mutualistic fungi.</title>
        <authorList>
            <person name="Hacquard S."/>
            <person name="Kracher B."/>
            <person name="Hiruma K."/>
            <person name="Weinman A."/>
            <person name="Muench P."/>
            <person name="Garrido Oter R."/>
            <person name="Ver Loren van Themaat E."/>
            <person name="Dallerey J.-F."/>
            <person name="Damm U."/>
            <person name="Henrissat B."/>
            <person name="Lespinet O."/>
            <person name="Thon M."/>
            <person name="Kemen E."/>
            <person name="McHardy A.C."/>
            <person name="Schulze-Lefert P."/>
            <person name="O'Connell R.J."/>
        </authorList>
    </citation>
    <scope>NUCLEOTIDE SEQUENCE [LARGE SCALE GENOMIC DNA]</scope>
    <source>
        <strain evidence="1 2">MAFF 238704</strain>
    </source>
</reference>
<keyword evidence="2" id="KW-1185">Reference proteome</keyword>
<proteinExistence type="predicted"/>
<dbReference type="OrthoDB" id="5429716at2759"/>